<comment type="caution">
    <text evidence="1">The sequence shown here is derived from an EMBL/GenBank/DDBJ whole genome shotgun (WGS) entry which is preliminary data.</text>
</comment>
<organism evidence="1 2">
    <name type="scientific">Rhodopirellula europaea SH398</name>
    <dbReference type="NCBI Taxonomy" id="1263868"/>
    <lineage>
        <taxon>Bacteria</taxon>
        <taxon>Pseudomonadati</taxon>
        <taxon>Planctomycetota</taxon>
        <taxon>Planctomycetia</taxon>
        <taxon>Pirellulales</taxon>
        <taxon>Pirellulaceae</taxon>
        <taxon>Rhodopirellula</taxon>
    </lineage>
</organism>
<dbReference type="EMBL" id="ANOF01000188">
    <property type="protein sequence ID" value="EMI23600.1"/>
    <property type="molecule type" value="Genomic_DNA"/>
</dbReference>
<sequence length="41" mass="4326">MSVSEAICPSRSQAIACRVGREANSVVPPPSLPSIDWSLTL</sequence>
<gene>
    <name evidence="1" type="ORF">RESH_05851</name>
</gene>
<evidence type="ECO:0000313" key="1">
    <source>
        <dbReference type="EMBL" id="EMI23600.1"/>
    </source>
</evidence>
<accession>M5RWC4</accession>
<reference evidence="1 2" key="1">
    <citation type="journal article" date="2013" name="Mar. Genomics">
        <title>Expression of sulfatases in Rhodopirellula baltica and the diversity of sulfatases in the genus Rhodopirellula.</title>
        <authorList>
            <person name="Wegner C.E."/>
            <person name="Richter-Heitmann T."/>
            <person name="Klindworth A."/>
            <person name="Klockow C."/>
            <person name="Richter M."/>
            <person name="Achstetter T."/>
            <person name="Glockner F.O."/>
            <person name="Harder J."/>
        </authorList>
    </citation>
    <scope>NUCLEOTIDE SEQUENCE [LARGE SCALE GENOMIC DNA]</scope>
    <source>
        <strain evidence="1 2">SH398</strain>
    </source>
</reference>
<evidence type="ECO:0000313" key="2">
    <source>
        <dbReference type="Proteomes" id="UP000011996"/>
    </source>
</evidence>
<dbReference type="Proteomes" id="UP000011996">
    <property type="component" value="Unassembled WGS sequence"/>
</dbReference>
<dbReference type="PATRIC" id="fig|1263868.3.peg.6348"/>
<proteinExistence type="predicted"/>
<protein>
    <submittedName>
        <fullName evidence="1">Uncharacterized protein</fullName>
    </submittedName>
</protein>
<name>M5RWC4_9BACT</name>
<dbReference type="AlphaFoldDB" id="M5RWC4"/>